<sequence>MNSQDIRWIIAGLFVAFLAVIVLSDLVKRKPKGPRTKARKAPKARGFRTMRTDRPAPGGGTWKNPGRR</sequence>
<comment type="caution">
    <text evidence="3">The sequence shown here is derived from an EMBL/GenBank/DDBJ whole genome shotgun (WGS) entry which is preliminary data.</text>
</comment>
<reference evidence="3 4" key="1">
    <citation type="submission" date="2017-09" db="EMBL/GenBank/DDBJ databases">
        <title>The Catabolism of 3,6-Dichlorosalicylic acid is Initiated by the Cytochrome P450 Monooxygenase DsmABC in Rhizorhabdus dicambivorans Ndbn-20.</title>
        <authorList>
            <person name="Na L."/>
        </authorList>
    </citation>
    <scope>NUCLEOTIDE SEQUENCE [LARGE SCALE GENOMIC DNA]</scope>
    <source>
        <strain evidence="3 4">Ndbn-20m</strain>
    </source>
</reference>
<organism evidence="3 4">
    <name type="scientific">Rhizorhabdus dicambivorans</name>
    <dbReference type="NCBI Taxonomy" id="1850238"/>
    <lineage>
        <taxon>Bacteria</taxon>
        <taxon>Pseudomonadati</taxon>
        <taxon>Pseudomonadota</taxon>
        <taxon>Alphaproteobacteria</taxon>
        <taxon>Sphingomonadales</taxon>
        <taxon>Sphingomonadaceae</taxon>
        <taxon>Rhizorhabdus</taxon>
    </lineage>
</organism>
<dbReference type="AlphaFoldDB" id="A0A2A4FZY5"/>
<keyword evidence="2" id="KW-1133">Transmembrane helix</keyword>
<protein>
    <submittedName>
        <fullName evidence="3">Uncharacterized protein</fullName>
    </submittedName>
</protein>
<feature type="transmembrane region" description="Helical" evidence="2">
    <location>
        <begin position="6"/>
        <end position="27"/>
    </location>
</feature>
<evidence type="ECO:0000256" key="2">
    <source>
        <dbReference type="SAM" id="Phobius"/>
    </source>
</evidence>
<dbReference type="EMBL" id="NWUF01000005">
    <property type="protein sequence ID" value="PCE43064.1"/>
    <property type="molecule type" value="Genomic_DNA"/>
</dbReference>
<keyword evidence="4" id="KW-1185">Reference proteome</keyword>
<feature type="compositionally biased region" description="Basic residues" evidence="1">
    <location>
        <begin position="29"/>
        <end position="48"/>
    </location>
</feature>
<proteinExistence type="predicted"/>
<feature type="region of interest" description="Disordered" evidence="1">
    <location>
        <begin position="29"/>
        <end position="68"/>
    </location>
</feature>
<evidence type="ECO:0000256" key="1">
    <source>
        <dbReference type="SAM" id="MobiDB-lite"/>
    </source>
</evidence>
<name>A0A2A4FZY5_9SPHN</name>
<gene>
    <name evidence="3" type="ORF">COO09_07120</name>
</gene>
<evidence type="ECO:0000313" key="4">
    <source>
        <dbReference type="Proteomes" id="UP000218934"/>
    </source>
</evidence>
<keyword evidence="2" id="KW-0472">Membrane</keyword>
<evidence type="ECO:0000313" key="3">
    <source>
        <dbReference type="EMBL" id="PCE43064.1"/>
    </source>
</evidence>
<dbReference type="RefSeq" id="WP_139114700.1">
    <property type="nucleotide sequence ID" value="NZ_NWUF01000005.1"/>
</dbReference>
<keyword evidence="2" id="KW-0812">Transmembrane</keyword>
<dbReference type="Proteomes" id="UP000218934">
    <property type="component" value="Unassembled WGS sequence"/>
</dbReference>
<accession>A0A2A4FZY5</accession>